<dbReference type="GO" id="GO:0005829">
    <property type="term" value="C:cytosol"/>
    <property type="evidence" value="ECO:0007669"/>
    <property type="project" value="TreeGrafter"/>
</dbReference>
<dbReference type="OrthoDB" id="9785673at2"/>
<keyword evidence="3 6" id="KW-0489">Methyltransferase</keyword>
<comment type="subcellular location">
    <subcellularLocation>
        <location evidence="6">Cytoplasm</location>
    </subcellularLocation>
</comment>
<dbReference type="InterPro" id="IPR029064">
    <property type="entry name" value="Ribosomal_eL30-like_sf"/>
</dbReference>
<name>A0A7Z0VLZ1_9GAMM</name>
<evidence type="ECO:0000256" key="5">
    <source>
        <dbReference type="ARBA" id="ARBA00022691"/>
    </source>
</evidence>
<dbReference type="Gene3D" id="3.30.1330.30">
    <property type="match status" value="1"/>
</dbReference>
<dbReference type="EC" id="2.1.1.185" evidence="6"/>
<dbReference type="SUPFAM" id="SSF75217">
    <property type="entry name" value="alpha/beta knot"/>
    <property type="match status" value="1"/>
</dbReference>
<dbReference type="PANTHER" id="PTHR46429:SF1">
    <property type="entry name" value="23S RRNA (GUANOSINE-2'-O-)-METHYLTRANSFERASE RLMB"/>
    <property type="match status" value="1"/>
</dbReference>
<evidence type="ECO:0000256" key="2">
    <source>
        <dbReference type="ARBA" id="ARBA00022552"/>
    </source>
</evidence>
<dbReference type="GO" id="GO:0070039">
    <property type="term" value="F:rRNA (guanosine-2'-O-)-methyltransferase activity"/>
    <property type="evidence" value="ECO:0007669"/>
    <property type="project" value="UniProtKB-UniRule"/>
</dbReference>
<dbReference type="RefSeq" id="WP_069123119.1">
    <property type="nucleotide sequence ID" value="NZ_MARB01000007.1"/>
</dbReference>
<dbReference type="PANTHER" id="PTHR46429">
    <property type="entry name" value="23S RRNA (GUANOSINE-2'-O-)-METHYLTRANSFERASE RLMB"/>
    <property type="match status" value="1"/>
</dbReference>
<dbReference type="Pfam" id="PF00588">
    <property type="entry name" value="SpoU_methylase"/>
    <property type="match status" value="1"/>
</dbReference>
<evidence type="ECO:0000256" key="4">
    <source>
        <dbReference type="ARBA" id="ARBA00022679"/>
    </source>
</evidence>
<accession>A0A7Z0VLZ1</accession>
<comment type="catalytic activity">
    <reaction evidence="6">
        <text>guanosine(2251) in 23S rRNA + S-adenosyl-L-methionine = 2'-O-methylguanosine(2251) in 23S rRNA + S-adenosyl-L-homocysteine + H(+)</text>
        <dbReference type="Rhea" id="RHEA:24140"/>
        <dbReference type="Rhea" id="RHEA-COMP:10239"/>
        <dbReference type="Rhea" id="RHEA-COMP:10241"/>
        <dbReference type="ChEBI" id="CHEBI:15378"/>
        <dbReference type="ChEBI" id="CHEBI:57856"/>
        <dbReference type="ChEBI" id="CHEBI:59789"/>
        <dbReference type="ChEBI" id="CHEBI:74269"/>
        <dbReference type="ChEBI" id="CHEBI:74445"/>
        <dbReference type="EC" id="2.1.1.185"/>
    </reaction>
</comment>
<dbReference type="InterPro" id="IPR001537">
    <property type="entry name" value="SpoU_MeTrfase"/>
</dbReference>
<evidence type="ECO:0000313" key="8">
    <source>
        <dbReference type="EMBL" id="ODJ88112.1"/>
    </source>
</evidence>
<keyword evidence="1 6" id="KW-0963">Cytoplasm</keyword>
<keyword evidence="2 6" id="KW-0698">rRNA processing</keyword>
<evidence type="ECO:0000256" key="6">
    <source>
        <dbReference type="HAMAP-Rule" id="MF_01887"/>
    </source>
</evidence>
<dbReference type="CDD" id="cd18103">
    <property type="entry name" value="SpoU-like_RlmB"/>
    <property type="match status" value="1"/>
</dbReference>
<evidence type="ECO:0000259" key="7">
    <source>
        <dbReference type="SMART" id="SM00967"/>
    </source>
</evidence>
<sequence>MSDNHAWVMGLHAVKSALQQSEGVEELLVDSKRRDDRIKEIVGLAETAGIPCHRIPGKVLDQRVHVENHQGVALRVKQRQTQDEPYLRALLKRLEKPPFLLILDGVQDPHNLGACLRSADGAGVHAVVASRDRSVSLTPTVRKVASGAAETVPFIQVSNLARTLKWLKGEGVWLIGTAGEATQTLYETDLCGALAIVMGGEGKGLRRLTREQCDLLVKLPMAGNVESLNVSVASGIALYEAVRQRGSF</sequence>
<dbReference type="AlphaFoldDB" id="A0A7Z0VLZ1"/>
<dbReference type="Proteomes" id="UP000094769">
    <property type="component" value="Unassembled WGS sequence"/>
</dbReference>
<organism evidence="8 9">
    <name type="scientific">Candidatus Thiodiazotropha endolucinida</name>
    <dbReference type="NCBI Taxonomy" id="1655433"/>
    <lineage>
        <taxon>Bacteria</taxon>
        <taxon>Pseudomonadati</taxon>
        <taxon>Pseudomonadota</taxon>
        <taxon>Gammaproteobacteria</taxon>
        <taxon>Chromatiales</taxon>
        <taxon>Sedimenticolaceae</taxon>
        <taxon>Candidatus Thiodiazotropha</taxon>
    </lineage>
</organism>
<dbReference type="SMART" id="SM00967">
    <property type="entry name" value="SpoU_sub_bind"/>
    <property type="match status" value="1"/>
</dbReference>
<proteinExistence type="inferred from homology"/>
<gene>
    <name evidence="8" type="primary">rlmB_2</name>
    <name evidence="6" type="synonym">rlmB</name>
    <name evidence="8" type="ORF">CODIS_15230</name>
</gene>
<feature type="domain" description="RNA 2-O ribose methyltransferase substrate binding" evidence="7">
    <location>
        <begin position="7"/>
        <end position="82"/>
    </location>
</feature>
<protein>
    <recommendedName>
        <fullName evidence="6">23S rRNA (guanosine-2'-O-)-methyltransferase RlmB</fullName>
        <ecNumber evidence="6">2.1.1.185</ecNumber>
    </recommendedName>
    <alternativeName>
        <fullName evidence="6">23S rRNA (guanosine2251 2'-O)-methyltransferase</fullName>
    </alternativeName>
    <alternativeName>
        <fullName evidence="6">23S rRNA Gm2251 2'-O-methyltransferase</fullName>
    </alternativeName>
</protein>
<evidence type="ECO:0000313" key="9">
    <source>
        <dbReference type="Proteomes" id="UP000094769"/>
    </source>
</evidence>
<dbReference type="NCBIfam" id="TIGR00186">
    <property type="entry name" value="rRNA_methyl_3"/>
    <property type="match status" value="1"/>
</dbReference>
<evidence type="ECO:0000256" key="1">
    <source>
        <dbReference type="ARBA" id="ARBA00022490"/>
    </source>
</evidence>
<dbReference type="InterPro" id="IPR013123">
    <property type="entry name" value="SpoU_subst-bd"/>
</dbReference>
<dbReference type="InterPro" id="IPR004441">
    <property type="entry name" value="rRNA_MeTrfase_TrmH"/>
</dbReference>
<feature type="binding site" evidence="6">
    <location>
        <position position="228"/>
    </location>
    <ligand>
        <name>S-adenosyl-L-methionine</name>
        <dbReference type="ChEBI" id="CHEBI:59789"/>
    </ligand>
</feature>
<dbReference type="Pfam" id="PF08032">
    <property type="entry name" value="SpoU_sub_bind"/>
    <property type="match status" value="1"/>
</dbReference>
<dbReference type="InterPro" id="IPR029026">
    <property type="entry name" value="tRNA_m1G_MTases_N"/>
</dbReference>
<feature type="binding site" evidence="6">
    <location>
        <position position="219"/>
    </location>
    <ligand>
        <name>S-adenosyl-L-methionine</name>
        <dbReference type="ChEBI" id="CHEBI:59789"/>
    </ligand>
</feature>
<dbReference type="GO" id="GO:0003723">
    <property type="term" value="F:RNA binding"/>
    <property type="evidence" value="ECO:0007669"/>
    <property type="project" value="InterPro"/>
</dbReference>
<feature type="binding site" evidence="6">
    <location>
        <position position="199"/>
    </location>
    <ligand>
        <name>S-adenosyl-L-methionine</name>
        <dbReference type="ChEBI" id="CHEBI:59789"/>
    </ligand>
</feature>
<dbReference type="Gene3D" id="3.40.1280.10">
    <property type="match status" value="1"/>
</dbReference>
<keyword evidence="9" id="KW-1185">Reference proteome</keyword>
<keyword evidence="4 6" id="KW-0808">Transferase</keyword>
<dbReference type="HAMAP" id="MF_01887">
    <property type="entry name" value="23SrRNA_methyltr_B"/>
    <property type="match status" value="1"/>
</dbReference>
<comment type="caution">
    <text evidence="8">The sequence shown here is derived from an EMBL/GenBank/DDBJ whole genome shotgun (WGS) entry which is preliminary data.</text>
</comment>
<keyword evidence="5 6" id="KW-0949">S-adenosyl-L-methionine</keyword>
<dbReference type="EMBL" id="MARB01000007">
    <property type="protein sequence ID" value="ODJ88112.1"/>
    <property type="molecule type" value="Genomic_DNA"/>
</dbReference>
<comment type="similarity">
    <text evidence="6">Belongs to the class IV-like SAM-binding methyltransferase superfamily. RNA methyltransferase TrmH family. RlmB subfamily.</text>
</comment>
<dbReference type="InterPro" id="IPR029028">
    <property type="entry name" value="Alpha/beta_knot_MTases"/>
</dbReference>
<dbReference type="SUPFAM" id="SSF55315">
    <property type="entry name" value="L30e-like"/>
    <property type="match status" value="1"/>
</dbReference>
<dbReference type="FunFam" id="3.40.1280.10:FF:000008">
    <property type="entry name" value="Group 3 RNA methyltransferase TrmH"/>
    <property type="match status" value="1"/>
</dbReference>
<dbReference type="InterPro" id="IPR024915">
    <property type="entry name" value="23S_rRNA_MeTrfase_RlmB"/>
</dbReference>
<reference evidence="8 9" key="1">
    <citation type="submission" date="2016-06" db="EMBL/GenBank/DDBJ databases">
        <title>Genome sequence of endosymbiont of Candidatus Endolucinida thiodiazotropha.</title>
        <authorList>
            <person name="Poehlein A."/>
            <person name="Koenig S."/>
            <person name="Heiden S.E."/>
            <person name="Thuermer A."/>
            <person name="Voget S."/>
            <person name="Daniel R."/>
            <person name="Markert S."/>
            <person name="Gros O."/>
            <person name="Schweder T."/>
        </authorList>
    </citation>
    <scope>NUCLEOTIDE SEQUENCE [LARGE SCALE GENOMIC DNA]</scope>
    <source>
        <strain evidence="8 9">COS</strain>
    </source>
</reference>
<evidence type="ECO:0000256" key="3">
    <source>
        <dbReference type="ARBA" id="ARBA00022603"/>
    </source>
</evidence>
<comment type="function">
    <text evidence="6">Specifically methylates the ribose of guanosine 2251 in 23S rRNA.</text>
</comment>